<dbReference type="PANTHER" id="PTHR30204:SF69">
    <property type="entry name" value="MERR-FAMILY TRANSCRIPTIONAL REGULATOR"/>
    <property type="match status" value="1"/>
</dbReference>
<dbReference type="Gene3D" id="1.10.1660.10">
    <property type="match status" value="1"/>
</dbReference>
<protein>
    <submittedName>
        <fullName evidence="6">DNA-binding transcriptional MerR regulator</fullName>
    </submittedName>
</protein>
<dbReference type="PANTHER" id="PTHR30204">
    <property type="entry name" value="REDOX-CYCLING DRUG-SENSING TRANSCRIPTIONAL ACTIVATOR SOXR"/>
    <property type="match status" value="1"/>
</dbReference>
<gene>
    <name evidence="6" type="ORF">EV646_10263</name>
</gene>
<reference evidence="6 7" key="1">
    <citation type="journal article" date="2015" name="Stand. Genomic Sci.">
        <title>Genomic Encyclopedia of Bacterial and Archaeal Type Strains, Phase III: the genomes of soil and plant-associated and newly described type strains.</title>
        <authorList>
            <person name="Whitman W.B."/>
            <person name="Woyke T."/>
            <person name="Klenk H.P."/>
            <person name="Zhou Y."/>
            <person name="Lilburn T.G."/>
            <person name="Beck B.J."/>
            <person name="De Vos P."/>
            <person name="Vandamme P."/>
            <person name="Eisen J.A."/>
            <person name="Garrity G."/>
            <person name="Hugenholtz P."/>
            <person name="Kyrpides N.C."/>
        </authorList>
    </citation>
    <scope>NUCLEOTIDE SEQUENCE [LARGE SCALE GENOMIC DNA]</scope>
    <source>
        <strain evidence="6 7">VKM Ac-2541</strain>
    </source>
</reference>
<keyword evidence="2" id="KW-0805">Transcription regulation</keyword>
<dbReference type="InterPro" id="IPR047057">
    <property type="entry name" value="MerR_fam"/>
</dbReference>
<sequence length="145" mass="15646">MTESLRAGQVAAAAGVNLETLRYYERRGLLDEPTRTLGGHRVYPEEAVTTIRVIKAAQRLGFTLTEISDLLDTARHRHGRGEGAGLQARAREKLVAVEAKIDDLTVIAETLRAGIAAGCDDLETCAGDRDCPLPFTVLAESGERS</sequence>
<keyword evidence="4" id="KW-0804">Transcription</keyword>
<evidence type="ECO:0000256" key="2">
    <source>
        <dbReference type="ARBA" id="ARBA00023015"/>
    </source>
</evidence>
<dbReference type="RefSeq" id="WP_132144997.1">
    <property type="nucleotide sequence ID" value="NZ_SLWR01000002.1"/>
</dbReference>
<dbReference type="InterPro" id="IPR009061">
    <property type="entry name" value="DNA-bd_dom_put_sf"/>
</dbReference>
<evidence type="ECO:0000259" key="5">
    <source>
        <dbReference type="PROSITE" id="PS50937"/>
    </source>
</evidence>
<dbReference type="GO" id="GO:0003700">
    <property type="term" value="F:DNA-binding transcription factor activity"/>
    <property type="evidence" value="ECO:0007669"/>
    <property type="project" value="InterPro"/>
</dbReference>
<comment type="caution">
    <text evidence="6">The sequence shown here is derived from an EMBL/GenBank/DDBJ whole genome shotgun (WGS) entry which is preliminary data.</text>
</comment>
<feature type="domain" description="HTH merR-type" evidence="5">
    <location>
        <begin position="4"/>
        <end position="73"/>
    </location>
</feature>
<dbReference type="PRINTS" id="PR00040">
    <property type="entry name" value="HTHMERR"/>
</dbReference>
<dbReference type="PROSITE" id="PS50937">
    <property type="entry name" value="HTH_MERR_2"/>
    <property type="match status" value="1"/>
</dbReference>
<accession>A0A4R2IYA3</accession>
<dbReference type="SMART" id="SM00422">
    <property type="entry name" value="HTH_MERR"/>
    <property type="match status" value="1"/>
</dbReference>
<dbReference type="InterPro" id="IPR000551">
    <property type="entry name" value="MerR-type_HTH_dom"/>
</dbReference>
<dbReference type="SUPFAM" id="SSF46955">
    <property type="entry name" value="Putative DNA-binding domain"/>
    <property type="match status" value="1"/>
</dbReference>
<dbReference type="EMBL" id="SLWR01000002">
    <property type="protein sequence ID" value="TCO49992.1"/>
    <property type="molecule type" value="Genomic_DNA"/>
</dbReference>
<dbReference type="AlphaFoldDB" id="A0A4R2IYA3"/>
<keyword evidence="1" id="KW-0678">Repressor</keyword>
<evidence type="ECO:0000313" key="6">
    <source>
        <dbReference type="EMBL" id="TCO49992.1"/>
    </source>
</evidence>
<dbReference type="Proteomes" id="UP000295573">
    <property type="component" value="Unassembled WGS sequence"/>
</dbReference>
<evidence type="ECO:0000256" key="4">
    <source>
        <dbReference type="ARBA" id="ARBA00023163"/>
    </source>
</evidence>
<keyword evidence="7" id="KW-1185">Reference proteome</keyword>
<evidence type="ECO:0000313" key="7">
    <source>
        <dbReference type="Proteomes" id="UP000295573"/>
    </source>
</evidence>
<dbReference type="GO" id="GO:0003677">
    <property type="term" value="F:DNA binding"/>
    <property type="evidence" value="ECO:0007669"/>
    <property type="project" value="UniProtKB-KW"/>
</dbReference>
<proteinExistence type="predicted"/>
<dbReference type="Pfam" id="PF13411">
    <property type="entry name" value="MerR_1"/>
    <property type="match status" value="1"/>
</dbReference>
<keyword evidence="3 6" id="KW-0238">DNA-binding</keyword>
<dbReference type="OrthoDB" id="9802039at2"/>
<name>A0A4R2IYA3_9ACTN</name>
<dbReference type="PROSITE" id="PS00552">
    <property type="entry name" value="HTH_MERR_1"/>
    <property type="match status" value="1"/>
</dbReference>
<evidence type="ECO:0000256" key="3">
    <source>
        <dbReference type="ARBA" id="ARBA00023125"/>
    </source>
</evidence>
<evidence type="ECO:0000256" key="1">
    <source>
        <dbReference type="ARBA" id="ARBA00022491"/>
    </source>
</evidence>
<organism evidence="6 7">
    <name type="scientific">Kribbella antiqua</name>
    <dbReference type="NCBI Taxonomy" id="2512217"/>
    <lineage>
        <taxon>Bacteria</taxon>
        <taxon>Bacillati</taxon>
        <taxon>Actinomycetota</taxon>
        <taxon>Actinomycetes</taxon>
        <taxon>Propionibacteriales</taxon>
        <taxon>Kribbellaceae</taxon>
        <taxon>Kribbella</taxon>
    </lineage>
</organism>